<dbReference type="Pfam" id="PF01419">
    <property type="entry name" value="Jacalin"/>
    <property type="match status" value="1"/>
</dbReference>
<dbReference type="AlphaFoldDB" id="A0A6J3MKI5"/>
<evidence type="ECO:0000256" key="1">
    <source>
        <dbReference type="SAM" id="MobiDB-lite"/>
    </source>
</evidence>
<dbReference type="Proteomes" id="UP000504637">
    <property type="component" value="Unplaced"/>
</dbReference>
<dbReference type="OrthoDB" id="4398476at2759"/>
<feature type="domain" description="Jacalin-type lectin" evidence="2">
    <location>
        <begin position="355"/>
        <end position="496"/>
    </location>
</feature>
<sequence length="726" mass="78673">MHSTSVGSRTTPITGVGNGFNSLFQSAMPSQLQINGLEPVAAKQNMDVYVCTSTADLYQNLGITAAIAAGTTFGSFKTRIELVNEIQSSFRSVTILVVYHRITGGNSLTNAGFIRTPTDALSLYRQGGDSYVSSVSTGGFYIAALSYATYDETTFQNVKAQADADFSGWKGTLNAEFAANITNLANNTHTTSTFHQRGEGFTSPLPDRNTFMSFMNGFGSPDFQLDLPAVLDFSLQPYTNMEGCPAGFRVIDGYIDSWTGRNSIHPGASLTAIAETVLASEQLLNGVQTMYDFYGCLAAEPKLATAKAQYTKILSDLDAWLKEVDEDPTKPGIAVPTISPDDLKYPIAQYSLLSGPVGPGGGGDTFADIQLSMIGRLVRPSRVAVHSGDSVDKIDFTYSMVLGDDSDSWYVSRGGGGGDWYAAIDFGPGEVILRAGPLWWGGDGLVKSVDFVTTTQTVQLGRQGSAPYNCVWDKTDTTCLVGFAGRAGRYFDALGVQYVQFQPCKWATPPTTQGLKARSTKPAPISGLRDPGALDRDGTPVDLVISPDRLLKAFLTTNAGKVLVLYGEKGGWENWLQCELAYDLRNNFSRPGYLDREKSDVYANAPAQRCDLFLTERPVGNFTPETIVIELKAAGVRRSPTDLFNGVRDDIAKMFSPNPRINKFNPRWGRVQAFAFGAFVANDPDTVFGAYNGWGGNSTKPTLVKIGNTVDHLQLALVMWNYKNYT</sequence>
<accession>A0A6J3MKI5</accession>
<dbReference type="SUPFAM" id="SSF51101">
    <property type="entry name" value="Mannose-binding lectins"/>
    <property type="match status" value="1"/>
</dbReference>
<reference evidence="4" key="2">
    <citation type="submission" date="2020-04" db="EMBL/GenBank/DDBJ databases">
        <authorList>
            <consortium name="NCBI Genome Project"/>
        </authorList>
    </citation>
    <scope>NUCLEOTIDE SEQUENCE</scope>
    <source>
        <strain evidence="4">CBS 342.82</strain>
    </source>
</reference>
<dbReference type="Gene3D" id="2.100.10.30">
    <property type="entry name" value="Jacalin-like lectin domain"/>
    <property type="match status" value="1"/>
</dbReference>
<evidence type="ECO:0000313" key="4">
    <source>
        <dbReference type="RefSeq" id="XP_033464508.1"/>
    </source>
</evidence>
<organism evidence="4">
    <name type="scientific">Dissoconium aciculare CBS 342.82</name>
    <dbReference type="NCBI Taxonomy" id="1314786"/>
    <lineage>
        <taxon>Eukaryota</taxon>
        <taxon>Fungi</taxon>
        <taxon>Dikarya</taxon>
        <taxon>Ascomycota</taxon>
        <taxon>Pezizomycotina</taxon>
        <taxon>Dothideomycetes</taxon>
        <taxon>Dothideomycetidae</taxon>
        <taxon>Mycosphaerellales</taxon>
        <taxon>Dissoconiaceae</taxon>
        <taxon>Dissoconium</taxon>
    </lineage>
</organism>
<reference evidence="4" key="1">
    <citation type="submission" date="2020-01" db="EMBL/GenBank/DDBJ databases">
        <authorList>
            <consortium name="DOE Joint Genome Institute"/>
            <person name="Haridas S."/>
            <person name="Albert R."/>
            <person name="Binder M."/>
            <person name="Bloem J."/>
            <person name="Labutti K."/>
            <person name="Salamov A."/>
            <person name="Andreopoulos B."/>
            <person name="Baker S.E."/>
            <person name="Barry K."/>
            <person name="Bills G."/>
            <person name="Bluhm B.H."/>
            <person name="Cannon C."/>
            <person name="Castanera R."/>
            <person name="Culley D.E."/>
            <person name="Daum C."/>
            <person name="Ezra D."/>
            <person name="Gonzalez J.B."/>
            <person name="Henrissat B."/>
            <person name="Kuo A."/>
            <person name="Liang C."/>
            <person name="Lipzen A."/>
            <person name="Lutzoni F."/>
            <person name="Magnuson J."/>
            <person name="Mondo S."/>
            <person name="Nolan M."/>
            <person name="Ohm R."/>
            <person name="Pangilinan J."/>
            <person name="Park H.-J."/>
            <person name="Ramirez L."/>
            <person name="Alfaro M."/>
            <person name="Sun H."/>
            <person name="Tritt A."/>
            <person name="Yoshinaga Y."/>
            <person name="Zwiers L.-H."/>
            <person name="Turgeon B.G."/>
            <person name="Goodwin S.B."/>
            <person name="Spatafora J.W."/>
            <person name="Crous P.W."/>
            <person name="Grigoriev I.V."/>
        </authorList>
    </citation>
    <scope>NUCLEOTIDE SEQUENCE</scope>
    <source>
        <strain evidence="4">CBS 342.82</strain>
    </source>
</reference>
<gene>
    <name evidence="4" type="ORF">K489DRAFT_17565</name>
</gene>
<proteinExistence type="predicted"/>
<dbReference type="InterPro" id="IPR001229">
    <property type="entry name" value="Jacalin-like_lectin_dom"/>
</dbReference>
<reference evidence="4" key="3">
    <citation type="submission" date="2025-08" db="UniProtKB">
        <authorList>
            <consortium name="RefSeq"/>
        </authorList>
    </citation>
    <scope>IDENTIFICATION</scope>
    <source>
        <strain evidence="4">CBS 342.82</strain>
    </source>
</reference>
<dbReference type="RefSeq" id="XP_033464508.1">
    <property type="nucleotide sequence ID" value="XM_033599402.1"/>
</dbReference>
<keyword evidence="3" id="KW-1185">Reference proteome</keyword>
<evidence type="ECO:0000259" key="2">
    <source>
        <dbReference type="Pfam" id="PF01419"/>
    </source>
</evidence>
<dbReference type="GeneID" id="54357201"/>
<evidence type="ECO:0000313" key="3">
    <source>
        <dbReference type="Proteomes" id="UP000504637"/>
    </source>
</evidence>
<feature type="region of interest" description="Disordered" evidence="1">
    <location>
        <begin position="512"/>
        <end position="532"/>
    </location>
</feature>
<protein>
    <recommendedName>
        <fullName evidence="2">Jacalin-type lectin domain-containing protein</fullName>
    </recommendedName>
</protein>
<name>A0A6J3MKI5_9PEZI</name>
<dbReference type="InterPro" id="IPR036404">
    <property type="entry name" value="Jacalin-like_lectin_dom_sf"/>
</dbReference>